<evidence type="ECO:0000259" key="2">
    <source>
        <dbReference type="Pfam" id="PF13239"/>
    </source>
</evidence>
<evidence type="ECO:0000313" key="4">
    <source>
        <dbReference type="Proteomes" id="UP000715441"/>
    </source>
</evidence>
<dbReference type="Pfam" id="PF13239">
    <property type="entry name" value="2TM"/>
    <property type="match status" value="1"/>
</dbReference>
<organism evidence="3 4">
    <name type="scientific">Amycolatopsis acididurans</name>
    <dbReference type="NCBI Taxonomy" id="2724524"/>
    <lineage>
        <taxon>Bacteria</taxon>
        <taxon>Bacillati</taxon>
        <taxon>Actinomycetota</taxon>
        <taxon>Actinomycetes</taxon>
        <taxon>Pseudonocardiales</taxon>
        <taxon>Pseudonocardiaceae</taxon>
        <taxon>Amycolatopsis</taxon>
    </lineage>
</organism>
<dbReference type="EMBL" id="JAAXLS010000001">
    <property type="protein sequence ID" value="NKQ51810.1"/>
    <property type="molecule type" value="Genomic_DNA"/>
</dbReference>
<evidence type="ECO:0000313" key="3">
    <source>
        <dbReference type="EMBL" id="NKQ51810.1"/>
    </source>
</evidence>
<protein>
    <submittedName>
        <fullName evidence="3">2TM domain-containing protein</fullName>
    </submittedName>
</protein>
<sequence length="92" mass="10826">MTDKPPETDLDPRAQAVERLKKKREYFQHLAIYVLTNGFLVLIWWLVGGGGFFWPIFPIGAWGIGLLMHTWDVFAPSHLSEERIRREMRRQS</sequence>
<accession>A0ABX1IWE2</accession>
<feature type="transmembrane region" description="Helical" evidence="1">
    <location>
        <begin position="30"/>
        <end position="47"/>
    </location>
</feature>
<gene>
    <name evidence="3" type="ORF">HFP15_02820</name>
</gene>
<evidence type="ECO:0000256" key="1">
    <source>
        <dbReference type="SAM" id="Phobius"/>
    </source>
</evidence>
<dbReference type="InterPro" id="IPR025698">
    <property type="entry name" value="2TM_dom"/>
</dbReference>
<keyword evidence="1" id="KW-0472">Membrane</keyword>
<keyword evidence="1" id="KW-1133">Transmembrane helix</keyword>
<comment type="caution">
    <text evidence="3">The sequence shown here is derived from an EMBL/GenBank/DDBJ whole genome shotgun (WGS) entry which is preliminary data.</text>
</comment>
<keyword evidence="4" id="KW-1185">Reference proteome</keyword>
<feature type="transmembrane region" description="Helical" evidence="1">
    <location>
        <begin position="53"/>
        <end position="75"/>
    </location>
</feature>
<feature type="domain" description="2TM" evidence="2">
    <location>
        <begin position="15"/>
        <end position="90"/>
    </location>
</feature>
<reference evidence="3 4" key="1">
    <citation type="submission" date="2020-04" db="EMBL/GenBank/DDBJ databases">
        <title>Novel species.</title>
        <authorList>
            <person name="Teo W.F.A."/>
            <person name="Lipun K."/>
            <person name="Srisuk N."/>
            <person name="Duangmal K."/>
        </authorList>
    </citation>
    <scope>NUCLEOTIDE SEQUENCE [LARGE SCALE GENOMIC DNA]</scope>
    <source>
        <strain evidence="3 4">K13G38</strain>
    </source>
</reference>
<keyword evidence="1" id="KW-0812">Transmembrane</keyword>
<name>A0ABX1IWE2_9PSEU</name>
<proteinExistence type="predicted"/>
<dbReference type="RefSeq" id="WP_168510991.1">
    <property type="nucleotide sequence ID" value="NZ_JAAXLS010000001.1"/>
</dbReference>
<dbReference type="Proteomes" id="UP000715441">
    <property type="component" value="Unassembled WGS sequence"/>
</dbReference>